<proteinExistence type="predicted"/>
<sequence>MALRVDSPYIVVPVPDPHLWQWFLWQTWLPFHIAMALHRCMPCQWSGFHDGPRPQSWQAWGAPPSSPAGGSPVKLSLERYLFFPDQILPSAPNSPQALCVAMDKSKKRLSQGQLDQGPSFDDELLEHGMQDGMVCFCLMVARSQFALVICSLCMEEDIACSTTCSAIGGEKLLDVGSSVRLFGLSNNALNGFEGTIVTNRGSNHRYGVRLSNDRCVSIRDRNLVQIDELMT</sequence>
<dbReference type="Proteomes" id="UP001152797">
    <property type="component" value="Unassembled WGS sequence"/>
</dbReference>
<comment type="caution">
    <text evidence="1">The sequence shown here is derived from an EMBL/GenBank/DDBJ whole genome shotgun (WGS) entry which is preliminary data.</text>
</comment>
<reference evidence="1" key="1">
    <citation type="submission" date="2022-10" db="EMBL/GenBank/DDBJ databases">
        <authorList>
            <person name="Chen Y."/>
            <person name="Dougan E. K."/>
            <person name="Chan C."/>
            <person name="Rhodes N."/>
            <person name="Thang M."/>
        </authorList>
    </citation>
    <scope>NUCLEOTIDE SEQUENCE</scope>
</reference>
<dbReference type="EMBL" id="CAMXCT030003349">
    <property type="protein sequence ID" value="CAL4791342.1"/>
    <property type="molecule type" value="Genomic_DNA"/>
</dbReference>
<evidence type="ECO:0000313" key="1">
    <source>
        <dbReference type="EMBL" id="CAI4004030.1"/>
    </source>
</evidence>
<dbReference type="EMBL" id="CAMXCT020003349">
    <property type="protein sequence ID" value="CAL1157405.1"/>
    <property type="molecule type" value="Genomic_DNA"/>
</dbReference>
<accession>A0A9P1GAV3</accession>
<gene>
    <name evidence="1" type="ORF">C1SCF055_LOCUS29847</name>
</gene>
<dbReference type="EMBL" id="CAMXCT010003349">
    <property type="protein sequence ID" value="CAI4004030.1"/>
    <property type="molecule type" value="Genomic_DNA"/>
</dbReference>
<evidence type="ECO:0000313" key="3">
    <source>
        <dbReference type="Proteomes" id="UP001152797"/>
    </source>
</evidence>
<name>A0A9P1GAV3_9DINO</name>
<evidence type="ECO:0000313" key="2">
    <source>
        <dbReference type="EMBL" id="CAL1157405.1"/>
    </source>
</evidence>
<dbReference type="AlphaFoldDB" id="A0A9P1GAV3"/>
<keyword evidence="3" id="KW-1185">Reference proteome</keyword>
<protein>
    <submittedName>
        <fullName evidence="1">Uncharacterized protein</fullName>
    </submittedName>
</protein>
<organism evidence="1">
    <name type="scientific">Cladocopium goreaui</name>
    <dbReference type="NCBI Taxonomy" id="2562237"/>
    <lineage>
        <taxon>Eukaryota</taxon>
        <taxon>Sar</taxon>
        <taxon>Alveolata</taxon>
        <taxon>Dinophyceae</taxon>
        <taxon>Suessiales</taxon>
        <taxon>Symbiodiniaceae</taxon>
        <taxon>Cladocopium</taxon>
    </lineage>
</organism>
<reference evidence="2" key="2">
    <citation type="submission" date="2024-04" db="EMBL/GenBank/DDBJ databases">
        <authorList>
            <person name="Chen Y."/>
            <person name="Shah S."/>
            <person name="Dougan E. K."/>
            <person name="Thang M."/>
            <person name="Chan C."/>
        </authorList>
    </citation>
    <scope>NUCLEOTIDE SEQUENCE [LARGE SCALE GENOMIC DNA]</scope>
</reference>